<feature type="compositionally biased region" description="Basic and acidic residues" evidence="1">
    <location>
        <begin position="66"/>
        <end position="75"/>
    </location>
</feature>
<reference evidence="2 3" key="1">
    <citation type="journal article" date="2021" name="Hortic Res">
        <title>Chromosome-scale assembly of the Dendrobium chrysotoxum genome enhances the understanding of orchid evolution.</title>
        <authorList>
            <person name="Zhang Y."/>
            <person name="Zhang G.Q."/>
            <person name="Zhang D."/>
            <person name="Liu X.D."/>
            <person name="Xu X.Y."/>
            <person name="Sun W.H."/>
            <person name="Yu X."/>
            <person name="Zhu X."/>
            <person name="Wang Z.W."/>
            <person name="Zhao X."/>
            <person name="Zhong W.Y."/>
            <person name="Chen H."/>
            <person name="Yin W.L."/>
            <person name="Huang T."/>
            <person name="Niu S.C."/>
            <person name="Liu Z.J."/>
        </authorList>
    </citation>
    <scope>NUCLEOTIDE SEQUENCE [LARGE SCALE GENOMIC DNA]</scope>
    <source>
        <strain evidence="2">Lindl</strain>
    </source>
</reference>
<keyword evidence="3" id="KW-1185">Reference proteome</keyword>
<comment type="caution">
    <text evidence="2">The sequence shown here is derived from an EMBL/GenBank/DDBJ whole genome shotgun (WGS) entry which is preliminary data.</text>
</comment>
<proteinExistence type="predicted"/>
<dbReference type="AlphaFoldDB" id="A0AAV7HDY8"/>
<dbReference type="Proteomes" id="UP000775213">
    <property type="component" value="Unassembled WGS sequence"/>
</dbReference>
<accession>A0AAV7HDY8</accession>
<feature type="compositionally biased region" description="Polar residues" evidence="1">
    <location>
        <begin position="82"/>
        <end position="98"/>
    </location>
</feature>
<evidence type="ECO:0000313" key="2">
    <source>
        <dbReference type="EMBL" id="KAH0465680.1"/>
    </source>
</evidence>
<evidence type="ECO:0000256" key="1">
    <source>
        <dbReference type="SAM" id="MobiDB-lite"/>
    </source>
</evidence>
<organism evidence="2 3">
    <name type="scientific">Dendrobium chrysotoxum</name>
    <name type="common">Orchid</name>
    <dbReference type="NCBI Taxonomy" id="161865"/>
    <lineage>
        <taxon>Eukaryota</taxon>
        <taxon>Viridiplantae</taxon>
        <taxon>Streptophyta</taxon>
        <taxon>Embryophyta</taxon>
        <taxon>Tracheophyta</taxon>
        <taxon>Spermatophyta</taxon>
        <taxon>Magnoliopsida</taxon>
        <taxon>Liliopsida</taxon>
        <taxon>Asparagales</taxon>
        <taxon>Orchidaceae</taxon>
        <taxon>Epidendroideae</taxon>
        <taxon>Malaxideae</taxon>
        <taxon>Dendrobiinae</taxon>
        <taxon>Dendrobium</taxon>
    </lineage>
</organism>
<protein>
    <submittedName>
        <fullName evidence="2">Uncharacterized protein</fullName>
    </submittedName>
</protein>
<name>A0AAV7HDY8_DENCH</name>
<feature type="region of interest" description="Disordered" evidence="1">
    <location>
        <begin position="40"/>
        <end position="98"/>
    </location>
</feature>
<dbReference type="EMBL" id="JAGFBR010000006">
    <property type="protein sequence ID" value="KAH0465680.1"/>
    <property type="molecule type" value="Genomic_DNA"/>
</dbReference>
<sequence>MRCIVSPSGEASREICSRKALAWSRLPAATWLAQLRSRWMRKRPRSSDLSSRSHGEYGEPSAVGEIDMKLRRGEDVADEETSSATPDINIGNSQRSLF</sequence>
<evidence type="ECO:0000313" key="3">
    <source>
        <dbReference type="Proteomes" id="UP000775213"/>
    </source>
</evidence>
<gene>
    <name evidence="2" type="ORF">IEQ34_005783</name>
</gene>